<reference evidence="17 18" key="1">
    <citation type="submission" date="2016-10" db="EMBL/GenBank/DDBJ databases">
        <authorList>
            <person name="de Groot N.N."/>
        </authorList>
    </citation>
    <scope>NUCLEOTIDE SEQUENCE [LARGE SCALE GENOMIC DNA]</scope>
    <source>
        <strain evidence="17 18">CGMCC 1.3702</strain>
    </source>
</reference>
<dbReference type="EC" id="3.5.4.5" evidence="4 15"/>
<proteinExistence type="inferred from homology"/>
<dbReference type="InterPro" id="IPR002125">
    <property type="entry name" value="CMP_dCMP_dom"/>
</dbReference>
<evidence type="ECO:0000256" key="14">
    <source>
        <dbReference type="PIRSR" id="PIRSR606262-3"/>
    </source>
</evidence>
<evidence type="ECO:0000256" key="4">
    <source>
        <dbReference type="ARBA" id="ARBA00012783"/>
    </source>
</evidence>
<dbReference type="GO" id="GO:0072527">
    <property type="term" value="P:pyrimidine-containing compound metabolic process"/>
    <property type="evidence" value="ECO:0007669"/>
    <property type="project" value="UniProtKB-ARBA"/>
</dbReference>
<dbReference type="NCBIfam" id="TIGR01354">
    <property type="entry name" value="cyt_deam_tetra"/>
    <property type="match status" value="1"/>
</dbReference>
<dbReference type="PANTHER" id="PTHR11644:SF2">
    <property type="entry name" value="CYTIDINE DEAMINASE"/>
    <property type="match status" value="1"/>
</dbReference>
<keyword evidence="18" id="KW-1185">Reference proteome</keyword>
<dbReference type="GO" id="GO:0008270">
    <property type="term" value="F:zinc ion binding"/>
    <property type="evidence" value="ECO:0007669"/>
    <property type="project" value="UniProtKB-UniRule"/>
</dbReference>
<evidence type="ECO:0000256" key="13">
    <source>
        <dbReference type="PIRSR" id="PIRSR606262-2"/>
    </source>
</evidence>
<dbReference type="InterPro" id="IPR016193">
    <property type="entry name" value="Cytidine_deaminase-like"/>
</dbReference>
<dbReference type="Proteomes" id="UP000198642">
    <property type="component" value="Unassembled WGS sequence"/>
</dbReference>
<comment type="cofactor">
    <cofactor evidence="1 14 15">
        <name>Zn(2+)</name>
        <dbReference type="ChEBI" id="CHEBI:29105"/>
    </cofactor>
</comment>
<evidence type="ECO:0000256" key="1">
    <source>
        <dbReference type="ARBA" id="ARBA00001947"/>
    </source>
</evidence>
<evidence type="ECO:0000256" key="5">
    <source>
        <dbReference type="ARBA" id="ARBA00018266"/>
    </source>
</evidence>
<dbReference type="EMBL" id="FOJW01000001">
    <property type="protein sequence ID" value="SFA74419.1"/>
    <property type="molecule type" value="Genomic_DNA"/>
</dbReference>
<comment type="function">
    <text evidence="2 15">This enzyme scavenges exogenous and endogenous cytidine and 2'-deoxycytidine for UMP synthesis.</text>
</comment>
<evidence type="ECO:0000313" key="18">
    <source>
        <dbReference type="Proteomes" id="UP000198642"/>
    </source>
</evidence>
<organism evidence="17 18">
    <name type="scientific">Lentibacillus halodurans</name>
    <dbReference type="NCBI Taxonomy" id="237679"/>
    <lineage>
        <taxon>Bacteria</taxon>
        <taxon>Bacillati</taxon>
        <taxon>Bacillota</taxon>
        <taxon>Bacilli</taxon>
        <taxon>Bacillales</taxon>
        <taxon>Bacillaceae</taxon>
        <taxon>Lentibacillus</taxon>
    </lineage>
</organism>
<evidence type="ECO:0000256" key="10">
    <source>
        <dbReference type="ARBA" id="ARBA00049252"/>
    </source>
</evidence>
<dbReference type="Pfam" id="PF00383">
    <property type="entry name" value="dCMP_cyt_deam_1"/>
    <property type="match status" value="1"/>
</dbReference>
<evidence type="ECO:0000256" key="8">
    <source>
        <dbReference type="ARBA" id="ARBA00022833"/>
    </source>
</evidence>
<comment type="similarity">
    <text evidence="3 15">Belongs to the cytidine and deoxycytidylate deaminase family.</text>
</comment>
<feature type="binding site" evidence="14">
    <location>
        <position position="89"/>
    </location>
    <ligand>
        <name>Zn(2+)</name>
        <dbReference type="ChEBI" id="CHEBI:29105"/>
        <note>catalytic</note>
    </ligand>
</feature>
<evidence type="ECO:0000256" key="7">
    <source>
        <dbReference type="ARBA" id="ARBA00022801"/>
    </source>
</evidence>
<keyword evidence="7 15" id="KW-0378">Hydrolase</keyword>
<dbReference type="GO" id="GO:0005829">
    <property type="term" value="C:cytosol"/>
    <property type="evidence" value="ECO:0007669"/>
    <property type="project" value="TreeGrafter"/>
</dbReference>
<dbReference type="FunFam" id="3.40.140.10:FF:000008">
    <property type="entry name" value="Cytidine deaminase"/>
    <property type="match status" value="1"/>
</dbReference>
<evidence type="ECO:0000259" key="16">
    <source>
        <dbReference type="PROSITE" id="PS51747"/>
    </source>
</evidence>
<dbReference type="PANTHER" id="PTHR11644">
    <property type="entry name" value="CYTIDINE DEAMINASE"/>
    <property type="match status" value="1"/>
</dbReference>
<keyword evidence="6 14" id="KW-0479">Metal-binding</keyword>
<evidence type="ECO:0000256" key="6">
    <source>
        <dbReference type="ARBA" id="ARBA00022723"/>
    </source>
</evidence>
<comment type="catalytic activity">
    <reaction evidence="11 15">
        <text>cytidine + H2O + H(+) = uridine + NH4(+)</text>
        <dbReference type="Rhea" id="RHEA:16069"/>
        <dbReference type="ChEBI" id="CHEBI:15377"/>
        <dbReference type="ChEBI" id="CHEBI:15378"/>
        <dbReference type="ChEBI" id="CHEBI:16704"/>
        <dbReference type="ChEBI" id="CHEBI:17562"/>
        <dbReference type="ChEBI" id="CHEBI:28938"/>
        <dbReference type="EC" id="3.5.4.5"/>
    </reaction>
</comment>
<evidence type="ECO:0000256" key="3">
    <source>
        <dbReference type="ARBA" id="ARBA00006576"/>
    </source>
</evidence>
<dbReference type="GO" id="GO:0055086">
    <property type="term" value="P:nucleobase-containing small molecule metabolic process"/>
    <property type="evidence" value="ECO:0007669"/>
    <property type="project" value="UniProtKB-ARBA"/>
</dbReference>
<dbReference type="OrthoDB" id="9795347at2"/>
<dbReference type="InterPro" id="IPR016192">
    <property type="entry name" value="APOBEC/CMP_deaminase_Zn-bd"/>
</dbReference>
<dbReference type="PROSITE" id="PS00903">
    <property type="entry name" value="CYT_DCMP_DEAMINASES_1"/>
    <property type="match status" value="1"/>
</dbReference>
<dbReference type="GO" id="GO:0004126">
    <property type="term" value="F:cytidine deaminase activity"/>
    <property type="evidence" value="ECO:0007669"/>
    <property type="project" value="UniProtKB-UniRule"/>
</dbReference>
<feature type="binding site" evidence="14">
    <location>
        <position position="86"/>
    </location>
    <ligand>
        <name>Zn(2+)</name>
        <dbReference type="ChEBI" id="CHEBI:29105"/>
        <note>catalytic</note>
    </ligand>
</feature>
<keyword evidence="8 14" id="KW-0862">Zinc</keyword>
<evidence type="ECO:0000256" key="12">
    <source>
        <dbReference type="PIRSR" id="PIRSR606262-1"/>
    </source>
</evidence>
<dbReference type="GO" id="GO:0042802">
    <property type="term" value="F:identical protein binding"/>
    <property type="evidence" value="ECO:0007669"/>
    <property type="project" value="UniProtKB-ARBA"/>
</dbReference>
<dbReference type="AlphaFoldDB" id="A0A1I0VDA9"/>
<evidence type="ECO:0000256" key="15">
    <source>
        <dbReference type="RuleBase" id="RU364006"/>
    </source>
</evidence>
<protein>
    <recommendedName>
        <fullName evidence="5 15">Cytidine deaminase</fullName>
        <ecNumber evidence="4 15">3.5.4.5</ecNumber>
    </recommendedName>
    <alternativeName>
        <fullName evidence="9 15">Cytidine aminohydrolase</fullName>
    </alternativeName>
</protein>
<evidence type="ECO:0000256" key="11">
    <source>
        <dbReference type="ARBA" id="ARBA00049558"/>
    </source>
</evidence>
<dbReference type="STRING" id="237679.SAMN04488072_101351"/>
<sequence length="134" mass="14795">MNNIELVDKATDIKHKAYVPYSEFPVGAALLSHSGKIYTGCNIENAAYPVSCCAERVAIFKAIADGEYAFTEMAVAADTERPVPPCGSCRQVMSEFFDSDMKIHLTNVDHHTKTVTMEELLPFSFQPDDLGDRS</sequence>
<feature type="binding site" evidence="13">
    <location>
        <begin position="42"/>
        <end position="48"/>
    </location>
    <ligand>
        <name>substrate</name>
    </ligand>
</feature>
<dbReference type="InterPro" id="IPR006262">
    <property type="entry name" value="Cyt_deam_tetra"/>
</dbReference>
<feature type="binding site" evidence="14">
    <location>
        <position position="53"/>
    </location>
    <ligand>
        <name>Zn(2+)</name>
        <dbReference type="ChEBI" id="CHEBI:29105"/>
        <note>catalytic</note>
    </ligand>
</feature>
<dbReference type="Gene3D" id="3.40.140.10">
    <property type="entry name" value="Cytidine Deaminase, domain 2"/>
    <property type="match status" value="1"/>
</dbReference>
<accession>A0A1I0VDA9</accession>
<dbReference type="NCBIfam" id="NF004064">
    <property type="entry name" value="PRK05578.1"/>
    <property type="match status" value="1"/>
</dbReference>
<dbReference type="PROSITE" id="PS51747">
    <property type="entry name" value="CYT_DCMP_DEAMINASES_2"/>
    <property type="match status" value="1"/>
</dbReference>
<name>A0A1I0VDA9_9BACI</name>
<dbReference type="SUPFAM" id="SSF53927">
    <property type="entry name" value="Cytidine deaminase-like"/>
    <property type="match status" value="1"/>
</dbReference>
<feature type="domain" description="CMP/dCMP-type deaminase" evidence="16">
    <location>
        <begin position="1"/>
        <end position="128"/>
    </location>
</feature>
<dbReference type="RefSeq" id="WP_090232651.1">
    <property type="nucleotide sequence ID" value="NZ_FOJW01000001.1"/>
</dbReference>
<feature type="active site" description="Proton donor" evidence="12">
    <location>
        <position position="55"/>
    </location>
</feature>
<evidence type="ECO:0000256" key="2">
    <source>
        <dbReference type="ARBA" id="ARBA00003949"/>
    </source>
</evidence>
<evidence type="ECO:0000313" key="17">
    <source>
        <dbReference type="EMBL" id="SFA74419.1"/>
    </source>
</evidence>
<gene>
    <name evidence="17" type="ORF">SAMN04488072_101351</name>
</gene>
<dbReference type="InterPro" id="IPR050202">
    <property type="entry name" value="Cyt/Deoxycyt_deaminase"/>
</dbReference>
<evidence type="ECO:0000256" key="9">
    <source>
        <dbReference type="ARBA" id="ARBA00032005"/>
    </source>
</evidence>
<dbReference type="CDD" id="cd01283">
    <property type="entry name" value="cytidine_deaminase"/>
    <property type="match status" value="1"/>
</dbReference>
<comment type="catalytic activity">
    <reaction evidence="10 15">
        <text>2'-deoxycytidine + H2O + H(+) = 2'-deoxyuridine + NH4(+)</text>
        <dbReference type="Rhea" id="RHEA:13433"/>
        <dbReference type="ChEBI" id="CHEBI:15377"/>
        <dbReference type="ChEBI" id="CHEBI:15378"/>
        <dbReference type="ChEBI" id="CHEBI:15698"/>
        <dbReference type="ChEBI" id="CHEBI:16450"/>
        <dbReference type="ChEBI" id="CHEBI:28938"/>
        <dbReference type="EC" id="3.5.4.5"/>
    </reaction>
</comment>